<name>A0A645GNA5_9ZZZZ</name>
<dbReference type="PANTHER" id="PTHR37943">
    <property type="entry name" value="PROTEIN VES"/>
    <property type="match status" value="1"/>
</dbReference>
<protein>
    <recommendedName>
        <fullName evidence="2">HutD-family protein</fullName>
    </recommendedName>
</protein>
<dbReference type="EMBL" id="VSSQ01077232">
    <property type="protein sequence ID" value="MPN27372.1"/>
    <property type="molecule type" value="Genomic_DNA"/>
</dbReference>
<gene>
    <name evidence="1" type="ORF">SDC9_174803</name>
</gene>
<organism evidence="1">
    <name type="scientific">bioreactor metagenome</name>
    <dbReference type="NCBI Taxonomy" id="1076179"/>
    <lineage>
        <taxon>unclassified sequences</taxon>
        <taxon>metagenomes</taxon>
        <taxon>ecological metagenomes</taxon>
    </lineage>
</organism>
<dbReference type="SUPFAM" id="SSF51182">
    <property type="entry name" value="RmlC-like cupins"/>
    <property type="match status" value="1"/>
</dbReference>
<reference evidence="1" key="1">
    <citation type="submission" date="2019-08" db="EMBL/GenBank/DDBJ databases">
        <authorList>
            <person name="Kucharzyk K."/>
            <person name="Murdoch R.W."/>
            <person name="Higgins S."/>
            <person name="Loffler F."/>
        </authorList>
    </citation>
    <scope>NUCLEOTIDE SEQUENCE</scope>
</reference>
<dbReference type="InterPro" id="IPR011051">
    <property type="entry name" value="RmlC_Cupin_sf"/>
</dbReference>
<sequence>MTYDINVIRKNEHKTSSWSGGYTTQLYIYPESSIYSDLNFIFRVSSAKVSVNESTFTSLPGINRKIMILDGTLNLKHEGHHEIKLNKFQQDSFKGEWLTKSYGKVTDFNLMMSKGCDGNLEHIKIDCKTLKKLNLSTDIDNNKEMIIIFYCLDGSVDINMDSLINLNEGDLLVLKNNKKRLYNINILNNFEKEANIIKVTTCFDKTLF</sequence>
<comment type="caution">
    <text evidence="1">The sequence shown here is derived from an EMBL/GenBank/DDBJ whole genome shotgun (WGS) entry which is preliminary data.</text>
</comment>
<dbReference type="AlphaFoldDB" id="A0A645GNA5"/>
<proteinExistence type="predicted"/>
<dbReference type="InterPro" id="IPR010282">
    <property type="entry name" value="Uncharacterised_HutD/Ves"/>
</dbReference>
<dbReference type="PANTHER" id="PTHR37943:SF1">
    <property type="entry name" value="PROTEIN VES"/>
    <property type="match status" value="1"/>
</dbReference>
<evidence type="ECO:0008006" key="2">
    <source>
        <dbReference type="Google" id="ProtNLM"/>
    </source>
</evidence>
<dbReference type="Gene3D" id="2.60.120.10">
    <property type="entry name" value="Jelly Rolls"/>
    <property type="match status" value="1"/>
</dbReference>
<dbReference type="Pfam" id="PF05962">
    <property type="entry name" value="HutD"/>
    <property type="match status" value="1"/>
</dbReference>
<accession>A0A645GNA5</accession>
<evidence type="ECO:0000313" key="1">
    <source>
        <dbReference type="EMBL" id="MPN27372.1"/>
    </source>
</evidence>
<dbReference type="InterPro" id="IPR014710">
    <property type="entry name" value="RmlC-like_jellyroll"/>
</dbReference>